<dbReference type="Proteomes" id="UP000229939">
    <property type="component" value="Segment"/>
</dbReference>
<evidence type="ECO:0000313" key="3">
    <source>
        <dbReference type="Proteomes" id="UP000229939"/>
    </source>
</evidence>
<protein>
    <submittedName>
        <fullName evidence="2">Uncharacterized protein</fullName>
    </submittedName>
</protein>
<feature type="region of interest" description="Disordered" evidence="1">
    <location>
        <begin position="1"/>
        <end position="52"/>
    </location>
</feature>
<proteinExistence type="predicted"/>
<keyword evidence="3" id="KW-1185">Reference proteome</keyword>
<feature type="compositionally biased region" description="Basic residues" evidence="1">
    <location>
        <begin position="36"/>
        <end position="45"/>
    </location>
</feature>
<reference evidence="3" key="1">
    <citation type="submission" date="2016-06" db="EMBL/GenBank/DDBJ databases">
        <authorList>
            <person name="Berg J.A."/>
            <person name="Smith H.G."/>
            <person name="Hyde J.R."/>
            <person name="Merrill B.D."/>
            <person name="Sharma R."/>
            <person name="Breakwell D.P."/>
            <person name="Hope S."/>
            <person name="Grose J.H."/>
        </authorList>
    </citation>
    <scope>NUCLEOTIDE SEQUENCE [LARGE SCALE GENOMIC DNA]</scope>
</reference>
<sequence length="254" mass="29176">MNWHPSHVPHRVDTNAQIYNSTTPFNDNHKENQKMAKQKKVRNKKYNPQQAHAETARMVVENSLARISFIGASNRRIQPYGGRGFQFTVSRPVRVTVSAALAETLFEDPRTWSVWMAHYAVNADGAVDVESGVLRLDEYTLTDFTENVDKLVEHMKPEHMMNNPEYVGYAFFASPNERYDFTHDTTDERLIENFMASGVLEKENHLPQHVLNVTKEELIIMLMADHAKFDTNISIHQRGEGDDYQVANKQVIGE</sequence>
<evidence type="ECO:0000256" key="1">
    <source>
        <dbReference type="SAM" id="MobiDB-lite"/>
    </source>
</evidence>
<dbReference type="EMBL" id="KX397370">
    <property type="protein sequence ID" value="ANZ49765.1"/>
    <property type="molecule type" value="Genomic_DNA"/>
</dbReference>
<evidence type="ECO:0000313" key="2">
    <source>
        <dbReference type="EMBL" id="ANZ49765.1"/>
    </source>
</evidence>
<name>A0A1B2IEZ3_9CAUD</name>
<organism evidence="2 3">
    <name type="scientific">Erwinia phage Machina</name>
    <dbReference type="NCBI Taxonomy" id="1883375"/>
    <lineage>
        <taxon>Viruses</taxon>
        <taxon>Duplodnaviria</taxon>
        <taxon>Heunggongvirae</taxon>
        <taxon>Uroviricota</taxon>
        <taxon>Caudoviricetes</taxon>
        <taxon>Chimalliviridae</taxon>
        <taxon>Machinavirus</taxon>
        <taxon>Machinavirus machina</taxon>
    </lineage>
</organism>
<accession>A0A1B2IEZ3</accession>
<gene>
    <name evidence="2" type="ORF">MACHINA_127</name>
</gene>
<feature type="compositionally biased region" description="Polar residues" evidence="1">
    <location>
        <begin position="14"/>
        <end position="26"/>
    </location>
</feature>